<dbReference type="GO" id="GO:0051539">
    <property type="term" value="F:4 iron, 4 sulfur cluster binding"/>
    <property type="evidence" value="ECO:0007669"/>
    <property type="project" value="UniProtKB-KW"/>
</dbReference>
<dbReference type="InterPro" id="IPR058240">
    <property type="entry name" value="rSAM_sf"/>
</dbReference>
<dbReference type="SUPFAM" id="SSF102114">
    <property type="entry name" value="Radical SAM enzymes"/>
    <property type="match status" value="1"/>
</dbReference>
<dbReference type="InterPro" id="IPR001989">
    <property type="entry name" value="Radical_activat_CS"/>
</dbReference>
<dbReference type="Gene3D" id="3.30.70.20">
    <property type="match status" value="1"/>
</dbReference>
<dbReference type="PIRSF" id="PIRSF000371">
    <property type="entry name" value="PFL_act_enz"/>
    <property type="match status" value="1"/>
</dbReference>
<proteinExistence type="inferred from homology"/>
<comment type="similarity">
    <text evidence="2">Belongs to the organic radical-activating enzymes family.</text>
</comment>
<reference evidence="12 13" key="1">
    <citation type="submission" date="2018-06" db="EMBL/GenBank/DDBJ databases">
        <title>Genomic Encyclopedia of Type Strains, Phase IV (KMG-IV): sequencing the most valuable type-strain genomes for metagenomic binning, comparative biology and taxonomic classification.</title>
        <authorList>
            <person name="Goeker M."/>
        </authorList>
    </citation>
    <scope>NUCLEOTIDE SEQUENCE [LARGE SCALE GENOMIC DNA]</scope>
    <source>
        <strain evidence="12 13">DSM 22112</strain>
    </source>
</reference>
<dbReference type="OrthoDB" id="9782387at2"/>
<dbReference type="Proteomes" id="UP000253490">
    <property type="component" value="Unassembled WGS sequence"/>
</dbReference>
<keyword evidence="6" id="KW-0560">Oxidoreductase</keyword>
<evidence type="ECO:0000256" key="5">
    <source>
        <dbReference type="ARBA" id="ARBA00022723"/>
    </source>
</evidence>
<dbReference type="GO" id="GO:0046872">
    <property type="term" value="F:metal ion binding"/>
    <property type="evidence" value="ECO:0007669"/>
    <property type="project" value="UniProtKB-KW"/>
</dbReference>
<evidence type="ECO:0000259" key="10">
    <source>
        <dbReference type="PROSITE" id="PS51379"/>
    </source>
</evidence>
<dbReference type="PROSITE" id="PS01087">
    <property type="entry name" value="RADICAL_ACTIVATING"/>
    <property type="match status" value="1"/>
</dbReference>
<dbReference type="InterPro" id="IPR017896">
    <property type="entry name" value="4Fe4S_Fe-S-bd"/>
</dbReference>
<dbReference type="GO" id="GO:0016491">
    <property type="term" value="F:oxidoreductase activity"/>
    <property type="evidence" value="ECO:0007669"/>
    <property type="project" value="UniProtKB-KW"/>
</dbReference>
<dbReference type="PROSITE" id="PS51379">
    <property type="entry name" value="4FE4S_FER_2"/>
    <property type="match status" value="2"/>
</dbReference>
<evidence type="ECO:0000256" key="6">
    <source>
        <dbReference type="ARBA" id="ARBA00023002"/>
    </source>
</evidence>
<dbReference type="PANTHER" id="PTHR30352">
    <property type="entry name" value="PYRUVATE FORMATE-LYASE-ACTIVATING ENZYME"/>
    <property type="match status" value="1"/>
</dbReference>
<evidence type="ECO:0000313" key="13">
    <source>
        <dbReference type="Proteomes" id="UP000253490"/>
    </source>
</evidence>
<keyword evidence="5" id="KW-0479">Metal-binding</keyword>
<keyword evidence="8" id="KW-0411">Iron-sulfur</keyword>
<evidence type="ECO:0000256" key="1">
    <source>
        <dbReference type="ARBA" id="ARBA00001966"/>
    </source>
</evidence>
<dbReference type="PROSITE" id="PS51918">
    <property type="entry name" value="RADICAL_SAM"/>
    <property type="match status" value="1"/>
</dbReference>
<protein>
    <submittedName>
        <fullName evidence="12">Cobalamin-independent glycerol dehydratase small subunit</fullName>
    </submittedName>
</protein>
<dbReference type="InterPro" id="IPR007197">
    <property type="entry name" value="rSAM"/>
</dbReference>
<dbReference type="InterPro" id="IPR034457">
    <property type="entry name" value="Organic_radical-activating"/>
</dbReference>
<evidence type="ECO:0000256" key="9">
    <source>
        <dbReference type="ARBA" id="ARBA00047365"/>
    </source>
</evidence>
<feature type="domain" description="4Fe-4S ferredoxin-type" evidence="10">
    <location>
        <begin position="79"/>
        <end position="107"/>
    </location>
</feature>
<accession>A0A366I312</accession>
<dbReference type="RefSeq" id="WP_113921167.1">
    <property type="nucleotide sequence ID" value="NZ_QNRX01000014.1"/>
</dbReference>
<evidence type="ECO:0000256" key="2">
    <source>
        <dbReference type="ARBA" id="ARBA00009777"/>
    </source>
</evidence>
<dbReference type="AlphaFoldDB" id="A0A366I312"/>
<comment type="caution">
    <text evidence="12">The sequence shown here is derived from an EMBL/GenBank/DDBJ whole genome shotgun (WGS) entry which is preliminary data.</text>
</comment>
<dbReference type="SUPFAM" id="SSF54862">
    <property type="entry name" value="4Fe-4S ferredoxins"/>
    <property type="match status" value="1"/>
</dbReference>
<dbReference type="Pfam" id="PF04055">
    <property type="entry name" value="Radical_SAM"/>
    <property type="match status" value="1"/>
</dbReference>
<keyword evidence="3" id="KW-0004">4Fe-4S</keyword>
<dbReference type="EMBL" id="QNRX01000014">
    <property type="protein sequence ID" value="RBP61339.1"/>
    <property type="molecule type" value="Genomic_DNA"/>
</dbReference>
<comment type="catalytic activity">
    <reaction evidence="9">
        <text>glycyl-[protein] + reduced [flavodoxin] + S-adenosyl-L-methionine = glycin-2-yl radical-[protein] + semiquinone [flavodoxin] + 5'-deoxyadenosine + L-methionine + H(+)</text>
        <dbReference type="Rhea" id="RHEA:61976"/>
        <dbReference type="Rhea" id="RHEA-COMP:10622"/>
        <dbReference type="Rhea" id="RHEA-COMP:14480"/>
        <dbReference type="Rhea" id="RHEA-COMP:15993"/>
        <dbReference type="Rhea" id="RHEA-COMP:15994"/>
        <dbReference type="ChEBI" id="CHEBI:15378"/>
        <dbReference type="ChEBI" id="CHEBI:17319"/>
        <dbReference type="ChEBI" id="CHEBI:29947"/>
        <dbReference type="ChEBI" id="CHEBI:32722"/>
        <dbReference type="ChEBI" id="CHEBI:57618"/>
        <dbReference type="ChEBI" id="CHEBI:57844"/>
        <dbReference type="ChEBI" id="CHEBI:59789"/>
        <dbReference type="ChEBI" id="CHEBI:140311"/>
    </reaction>
</comment>
<evidence type="ECO:0000256" key="4">
    <source>
        <dbReference type="ARBA" id="ARBA00022691"/>
    </source>
</evidence>
<dbReference type="InterPro" id="IPR017900">
    <property type="entry name" value="4Fe4S_Fe_S_CS"/>
</dbReference>
<organism evidence="12 13">
    <name type="scientific">Alkalibaculum bacchi</name>
    <dbReference type="NCBI Taxonomy" id="645887"/>
    <lineage>
        <taxon>Bacteria</taxon>
        <taxon>Bacillati</taxon>
        <taxon>Bacillota</taxon>
        <taxon>Clostridia</taxon>
        <taxon>Eubacteriales</taxon>
        <taxon>Eubacteriaceae</taxon>
        <taxon>Alkalibaculum</taxon>
    </lineage>
</organism>
<evidence type="ECO:0000256" key="8">
    <source>
        <dbReference type="ARBA" id="ARBA00023014"/>
    </source>
</evidence>
<dbReference type="InterPro" id="IPR012839">
    <property type="entry name" value="Organic_radical_activase"/>
</dbReference>
<dbReference type="SFLD" id="SFLDG01066">
    <property type="entry name" value="organic_radical-activating_enz"/>
    <property type="match status" value="1"/>
</dbReference>
<dbReference type="SFLD" id="SFLDG01118">
    <property type="entry name" value="activating_enzymes__group_2"/>
    <property type="match status" value="1"/>
</dbReference>
<dbReference type="CDD" id="cd01335">
    <property type="entry name" value="Radical_SAM"/>
    <property type="match status" value="1"/>
</dbReference>
<dbReference type="NCBIfam" id="TIGR02494">
    <property type="entry name" value="PFLE_PFLC"/>
    <property type="match status" value="1"/>
</dbReference>
<sequence length="303" mass="34755">MTEELQGLIFNIQKFSVHDGPGIRTTVFFKGCPLNCKWCANPESKDPRNRIAYNHKNCSKCKTCTQVCPNSAIEYTNDRIVINHDKCNFCLNCINNCPPHALYLEGKFYTVDELLKEVMKDEVFFTKSGGGVTLSGGEPTLQKAFIVEFLKRLQELKVHTNMETTGYIDTESFNEIISHLDLIYFDIKHYDSTRHKLYTGVSNKLILNNLEFAVNAGKNIVARIPVIPRFNYSVDDARKFIVLLKKHQIKQVHLLPFHNYALGKYEMMGQEYEYKDDKNLQNADLEEMLSVFLDAGFEARIGG</sequence>
<keyword evidence="13" id="KW-1185">Reference proteome</keyword>
<feature type="domain" description="4Fe-4S ferredoxin-type" evidence="10">
    <location>
        <begin position="49"/>
        <end position="78"/>
    </location>
</feature>
<keyword evidence="4" id="KW-0949">S-adenosyl-L-methionine</keyword>
<name>A0A366I312_9FIRM</name>
<evidence type="ECO:0000256" key="7">
    <source>
        <dbReference type="ARBA" id="ARBA00023004"/>
    </source>
</evidence>
<evidence type="ECO:0000313" key="12">
    <source>
        <dbReference type="EMBL" id="RBP61339.1"/>
    </source>
</evidence>
<evidence type="ECO:0000259" key="11">
    <source>
        <dbReference type="PROSITE" id="PS51918"/>
    </source>
</evidence>
<dbReference type="SFLD" id="SFLDS00029">
    <property type="entry name" value="Radical_SAM"/>
    <property type="match status" value="1"/>
</dbReference>
<dbReference type="InterPro" id="IPR013785">
    <property type="entry name" value="Aldolase_TIM"/>
</dbReference>
<comment type="cofactor">
    <cofactor evidence="1">
        <name>[4Fe-4S] cluster</name>
        <dbReference type="ChEBI" id="CHEBI:49883"/>
    </cofactor>
</comment>
<dbReference type="Gene3D" id="3.20.20.70">
    <property type="entry name" value="Aldolase class I"/>
    <property type="match status" value="1"/>
</dbReference>
<dbReference type="InterPro" id="IPR040074">
    <property type="entry name" value="BssD/PflA/YjjW"/>
</dbReference>
<dbReference type="PANTHER" id="PTHR30352:SF4">
    <property type="entry name" value="PYRUVATE FORMATE-LYASE 2-ACTIVATING ENZYME"/>
    <property type="match status" value="1"/>
</dbReference>
<keyword evidence="7" id="KW-0408">Iron</keyword>
<feature type="domain" description="Radical SAM core" evidence="11">
    <location>
        <begin position="18"/>
        <end position="298"/>
    </location>
</feature>
<dbReference type="PROSITE" id="PS00198">
    <property type="entry name" value="4FE4S_FER_1"/>
    <property type="match status" value="1"/>
</dbReference>
<gene>
    <name evidence="12" type="ORF">DES36_11421</name>
</gene>
<evidence type="ECO:0000256" key="3">
    <source>
        <dbReference type="ARBA" id="ARBA00022485"/>
    </source>
</evidence>